<evidence type="ECO:0000256" key="1">
    <source>
        <dbReference type="SAM" id="Coils"/>
    </source>
</evidence>
<protein>
    <submittedName>
        <fullName evidence="2">Uncharacterized protein</fullName>
    </submittedName>
</protein>
<dbReference type="Proteomes" id="UP000638014">
    <property type="component" value="Unassembled WGS sequence"/>
</dbReference>
<organism evidence="2 3">
    <name type="scientific">Neiella litorisoli</name>
    <dbReference type="NCBI Taxonomy" id="2771431"/>
    <lineage>
        <taxon>Bacteria</taxon>
        <taxon>Pseudomonadati</taxon>
        <taxon>Pseudomonadota</taxon>
        <taxon>Gammaproteobacteria</taxon>
        <taxon>Alteromonadales</taxon>
        <taxon>Echinimonadaceae</taxon>
        <taxon>Neiella</taxon>
    </lineage>
</organism>
<dbReference type="RefSeq" id="WP_191143959.1">
    <property type="nucleotide sequence ID" value="NZ_JACXAF010000005.1"/>
</dbReference>
<keyword evidence="3" id="KW-1185">Reference proteome</keyword>
<reference evidence="2" key="1">
    <citation type="submission" date="2020-09" db="EMBL/GenBank/DDBJ databases">
        <title>A novel bacterium of genus Neiella, isolated from South China Sea.</title>
        <authorList>
            <person name="Huang H."/>
            <person name="Mo K."/>
            <person name="Hu Y."/>
        </authorList>
    </citation>
    <scope>NUCLEOTIDE SEQUENCE</scope>
    <source>
        <strain evidence="2">HB171785</strain>
    </source>
</reference>
<dbReference type="EMBL" id="JACXAF010000005">
    <property type="protein sequence ID" value="MBD1388859.1"/>
    <property type="molecule type" value="Genomic_DNA"/>
</dbReference>
<proteinExistence type="predicted"/>
<name>A0A8J6UDY6_9GAMM</name>
<evidence type="ECO:0000313" key="2">
    <source>
        <dbReference type="EMBL" id="MBD1388859.1"/>
    </source>
</evidence>
<sequence length="146" mass="16357">MADKRPEHLKKHGIDLVEHNDKLIKDALALLETAVLEGEAKPSIMAISELCGLSSGAVKARYWAKKKLKDIKAARKEQLENLKTKPKEPSFEQRLEERITSLRAENAILYEEIIGLNSEISRLNRENNALARKLSIATNNKAGSQT</sequence>
<keyword evidence="1" id="KW-0175">Coiled coil</keyword>
<evidence type="ECO:0000313" key="3">
    <source>
        <dbReference type="Proteomes" id="UP000638014"/>
    </source>
</evidence>
<comment type="caution">
    <text evidence="2">The sequence shown here is derived from an EMBL/GenBank/DDBJ whole genome shotgun (WGS) entry which is preliminary data.</text>
</comment>
<feature type="coiled-coil region" evidence="1">
    <location>
        <begin position="65"/>
        <end position="140"/>
    </location>
</feature>
<accession>A0A8J6UDY6</accession>
<dbReference type="AlphaFoldDB" id="A0A8J6UDY6"/>
<gene>
    <name evidence="2" type="ORF">IC617_05410</name>
</gene>